<dbReference type="GO" id="GO:0009820">
    <property type="term" value="P:alkaloid metabolic process"/>
    <property type="evidence" value="ECO:0007669"/>
    <property type="project" value="UniProtKB-KW"/>
</dbReference>
<dbReference type="GO" id="GO:0009738">
    <property type="term" value="P:abscisic acid-activated signaling pathway"/>
    <property type="evidence" value="ECO:0007669"/>
    <property type="project" value="TreeGrafter"/>
</dbReference>
<name>A0AA88QVL6_9ASTE</name>
<dbReference type="Pfam" id="PF00407">
    <property type="entry name" value="Bet_v_1"/>
    <property type="match status" value="1"/>
</dbReference>
<dbReference type="Proteomes" id="UP001187471">
    <property type="component" value="Unassembled WGS sequence"/>
</dbReference>
<evidence type="ECO:0000259" key="3">
    <source>
        <dbReference type="Pfam" id="PF00407"/>
    </source>
</evidence>
<comment type="similarity">
    <text evidence="1">Belongs to the BetVI family.</text>
</comment>
<dbReference type="GO" id="GO:0005634">
    <property type="term" value="C:nucleus"/>
    <property type="evidence" value="ECO:0007669"/>
    <property type="project" value="TreeGrafter"/>
</dbReference>
<proteinExistence type="inferred from homology"/>
<dbReference type="GO" id="GO:0038023">
    <property type="term" value="F:signaling receptor activity"/>
    <property type="evidence" value="ECO:0007669"/>
    <property type="project" value="TreeGrafter"/>
</dbReference>
<organism evidence="4 5">
    <name type="scientific">Escallonia rubra</name>
    <dbReference type="NCBI Taxonomy" id="112253"/>
    <lineage>
        <taxon>Eukaryota</taxon>
        <taxon>Viridiplantae</taxon>
        <taxon>Streptophyta</taxon>
        <taxon>Embryophyta</taxon>
        <taxon>Tracheophyta</taxon>
        <taxon>Spermatophyta</taxon>
        <taxon>Magnoliopsida</taxon>
        <taxon>eudicotyledons</taxon>
        <taxon>Gunneridae</taxon>
        <taxon>Pentapetalae</taxon>
        <taxon>asterids</taxon>
        <taxon>campanulids</taxon>
        <taxon>Escalloniales</taxon>
        <taxon>Escalloniaceae</taxon>
        <taxon>Escallonia</taxon>
    </lineage>
</organism>
<comment type="caution">
    <text evidence="4">The sequence shown here is derived from an EMBL/GenBank/DDBJ whole genome shotgun (WGS) entry which is preliminary data.</text>
</comment>
<dbReference type="InterPro" id="IPR023393">
    <property type="entry name" value="START-like_dom_sf"/>
</dbReference>
<dbReference type="PANTHER" id="PTHR31213">
    <property type="entry name" value="OS08G0374000 PROTEIN-RELATED"/>
    <property type="match status" value="1"/>
</dbReference>
<evidence type="ECO:0000313" key="4">
    <source>
        <dbReference type="EMBL" id="KAK2977854.1"/>
    </source>
</evidence>
<evidence type="ECO:0000313" key="5">
    <source>
        <dbReference type="Proteomes" id="UP001187471"/>
    </source>
</evidence>
<dbReference type="AlphaFoldDB" id="A0AA88QVL6"/>
<reference evidence="4" key="1">
    <citation type="submission" date="2022-12" db="EMBL/GenBank/DDBJ databases">
        <title>Draft genome assemblies for two species of Escallonia (Escalloniales).</title>
        <authorList>
            <person name="Chanderbali A."/>
            <person name="Dervinis C."/>
            <person name="Anghel I."/>
            <person name="Soltis D."/>
            <person name="Soltis P."/>
            <person name="Zapata F."/>
        </authorList>
    </citation>
    <scope>NUCLEOTIDE SEQUENCE</scope>
    <source>
        <strain evidence="4">UCBG92.1500</strain>
        <tissue evidence="4">Leaf</tissue>
    </source>
</reference>
<accession>A0AA88QVL6</accession>
<dbReference type="GO" id="GO:0005737">
    <property type="term" value="C:cytoplasm"/>
    <property type="evidence" value="ECO:0007669"/>
    <property type="project" value="TreeGrafter"/>
</dbReference>
<feature type="domain" description="Bet v I/Major latex protein" evidence="3">
    <location>
        <begin position="44"/>
        <end position="116"/>
    </location>
</feature>
<dbReference type="PANTHER" id="PTHR31213:SF19">
    <property type="entry name" value="BET V I_MAJOR LATEX PROTEIN DOMAIN-CONTAINING PROTEIN"/>
    <property type="match status" value="1"/>
</dbReference>
<dbReference type="GO" id="GO:0006952">
    <property type="term" value="P:defense response"/>
    <property type="evidence" value="ECO:0007669"/>
    <property type="project" value="InterPro"/>
</dbReference>
<keyword evidence="2" id="KW-0017">Alkaloid metabolism</keyword>
<gene>
    <name evidence="4" type="ORF">RJ640_017054</name>
</gene>
<dbReference type="InterPro" id="IPR050279">
    <property type="entry name" value="Plant_def-hormone_signal"/>
</dbReference>
<dbReference type="Gene3D" id="3.30.530.20">
    <property type="match status" value="1"/>
</dbReference>
<dbReference type="SUPFAM" id="SSF55961">
    <property type="entry name" value="Bet v1-like"/>
    <property type="match status" value="1"/>
</dbReference>
<evidence type="ECO:0000256" key="2">
    <source>
        <dbReference type="ARBA" id="ARBA00022589"/>
    </source>
</evidence>
<keyword evidence="5" id="KW-1185">Reference proteome</keyword>
<sequence>MPASKAWEVYGTLELANVVGEGLPDSFEKFKVIKGDGGVGAQAISSYKEKYTTVDDSKRVKIVEVVEGRFLNLGFNLLRFRFDITEKGENPCITKGNVEYDLKEEAATNASSVAKIDASFLLNIMKVVAKHMTTMDT</sequence>
<dbReference type="EMBL" id="JAVXUO010001942">
    <property type="protein sequence ID" value="KAK2977854.1"/>
    <property type="molecule type" value="Genomic_DNA"/>
</dbReference>
<dbReference type="GO" id="GO:0010427">
    <property type="term" value="F:abscisic acid binding"/>
    <property type="evidence" value="ECO:0007669"/>
    <property type="project" value="TreeGrafter"/>
</dbReference>
<dbReference type="GO" id="GO:0004864">
    <property type="term" value="F:protein phosphatase inhibitor activity"/>
    <property type="evidence" value="ECO:0007669"/>
    <property type="project" value="TreeGrafter"/>
</dbReference>
<dbReference type="InterPro" id="IPR000916">
    <property type="entry name" value="Bet_v_I/MLP"/>
</dbReference>
<protein>
    <recommendedName>
        <fullName evidence="3">Bet v I/Major latex protein domain-containing protein</fullName>
    </recommendedName>
</protein>
<evidence type="ECO:0000256" key="1">
    <source>
        <dbReference type="ARBA" id="ARBA00009744"/>
    </source>
</evidence>